<dbReference type="AlphaFoldDB" id="A0AAT9GQJ4"/>
<dbReference type="Pfam" id="PF06467">
    <property type="entry name" value="zf-FCS"/>
    <property type="match status" value="1"/>
</dbReference>
<dbReference type="SMART" id="SM00746">
    <property type="entry name" value="TRASH"/>
    <property type="match status" value="1"/>
</dbReference>
<dbReference type="GeneID" id="92353948"/>
<protein>
    <submittedName>
        <fullName evidence="2">TRASH domain-containing protein</fullName>
    </submittedName>
</protein>
<organism evidence="2">
    <name type="scientific">Sulfurisphaera javensis</name>
    <dbReference type="NCBI Taxonomy" id="2049879"/>
    <lineage>
        <taxon>Archaea</taxon>
        <taxon>Thermoproteota</taxon>
        <taxon>Thermoprotei</taxon>
        <taxon>Sulfolobales</taxon>
        <taxon>Sulfolobaceae</taxon>
        <taxon>Sulfurisphaera</taxon>
    </lineage>
</organism>
<feature type="domain" description="TRASH" evidence="1">
    <location>
        <begin position="12"/>
        <end position="49"/>
    </location>
</feature>
<sequence>MKLRMNLTELRCEYCGAELTEDNIYVRVIDGKEHHFCCSHCADAYERKGHSACY</sequence>
<dbReference type="InterPro" id="IPR010507">
    <property type="entry name" value="Znf_MYM"/>
</dbReference>
<dbReference type="GO" id="GO:0008270">
    <property type="term" value="F:zinc ion binding"/>
    <property type="evidence" value="ECO:0007669"/>
    <property type="project" value="InterPro"/>
</dbReference>
<dbReference type="KEGG" id="sjv:SJAV_10200"/>
<evidence type="ECO:0000313" key="2">
    <source>
        <dbReference type="EMBL" id="BFH73076.1"/>
    </source>
</evidence>
<dbReference type="InterPro" id="IPR011017">
    <property type="entry name" value="TRASH_dom"/>
</dbReference>
<evidence type="ECO:0000259" key="1">
    <source>
        <dbReference type="SMART" id="SM00746"/>
    </source>
</evidence>
<reference evidence="2" key="1">
    <citation type="submission" date="2024-03" db="EMBL/GenBank/DDBJ databases">
        <title>Complete genome sequence of Sulfurisphaera javensis strain KD-1.</title>
        <authorList>
            <person name="Sakai H."/>
            <person name="Nur N."/>
            <person name="Suwanto A."/>
            <person name="Kurosawa N."/>
        </authorList>
    </citation>
    <scope>NUCLEOTIDE SEQUENCE</scope>
    <source>
        <strain evidence="2">KD-1</strain>
    </source>
</reference>
<dbReference type="RefSeq" id="WP_369611249.1">
    <property type="nucleotide sequence ID" value="NZ_AP031322.1"/>
</dbReference>
<proteinExistence type="predicted"/>
<dbReference type="EMBL" id="AP031322">
    <property type="protein sequence ID" value="BFH73076.1"/>
    <property type="molecule type" value="Genomic_DNA"/>
</dbReference>
<gene>
    <name evidence="2" type="ORF">SJAV_10200</name>
</gene>
<accession>A0AAT9GQJ4</accession>
<name>A0AAT9GQJ4_9CREN</name>